<dbReference type="PANTHER" id="PTHR13847">
    <property type="entry name" value="SARCOSINE DEHYDROGENASE-RELATED"/>
    <property type="match status" value="1"/>
</dbReference>
<reference evidence="4 5" key="1">
    <citation type="submission" date="2019-01" db="EMBL/GenBank/DDBJ databases">
        <title>Sinorhodobacter populi sp. nov. isolated from the symptomatic bark tissue of Populus euramericana canker.</title>
        <authorList>
            <person name="Xu G."/>
        </authorList>
    </citation>
    <scope>NUCLEOTIDE SEQUENCE [LARGE SCALE GENOMIC DNA]</scope>
    <source>
        <strain evidence="4 5">2D-5</strain>
    </source>
</reference>
<accession>A0A443IUM9</accession>
<dbReference type="Pfam" id="PF01266">
    <property type="entry name" value="DAO"/>
    <property type="match status" value="1"/>
</dbReference>
<dbReference type="AlphaFoldDB" id="A0A443IUM9"/>
<organism evidence="4 5">
    <name type="scientific">Paenirhodobacter populi</name>
    <dbReference type="NCBI Taxonomy" id="2306993"/>
    <lineage>
        <taxon>Bacteria</taxon>
        <taxon>Pseudomonadati</taxon>
        <taxon>Pseudomonadota</taxon>
        <taxon>Alphaproteobacteria</taxon>
        <taxon>Rhodobacterales</taxon>
        <taxon>Rhodobacter group</taxon>
        <taxon>Paenirhodobacter</taxon>
    </lineage>
</organism>
<dbReference type="RefSeq" id="WP_128269825.1">
    <property type="nucleotide sequence ID" value="NZ_SAUW01000010.1"/>
</dbReference>
<dbReference type="InterPro" id="IPR036188">
    <property type="entry name" value="FAD/NAD-bd_sf"/>
</dbReference>
<gene>
    <name evidence="4" type="ORF">D2T33_11220</name>
</gene>
<dbReference type="Gene3D" id="3.30.9.10">
    <property type="entry name" value="D-Amino Acid Oxidase, subunit A, domain 2"/>
    <property type="match status" value="2"/>
</dbReference>
<evidence type="ECO:0000256" key="2">
    <source>
        <dbReference type="ARBA" id="ARBA00023002"/>
    </source>
</evidence>
<dbReference type="PANTHER" id="PTHR13847:SF280">
    <property type="entry name" value="D-AMINO ACID DEHYDROGENASE"/>
    <property type="match status" value="1"/>
</dbReference>
<keyword evidence="5" id="KW-1185">Reference proteome</keyword>
<comment type="caution">
    <text evidence="4">The sequence shown here is derived from an EMBL/GenBank/DDBJ whole genome shotgun (WGS) entry which is preliminary data.</text>
</comment>
<dbReference type="EMBL" id="SAUW01000010">
    <property type="protein sequence ID" value="RWR11795.1"/>
    <property type="molecule type" value="Genomic_DNA"/>
</dbReference>
<comment type="similarity">
    <text evidence="1">Belongs to the DadA oxidoreductase family.</text>
</comment>
<dbReference type="Proteomes" id="UP000285710">
    <property type="component" value="Unassembled WGS sequence"/>
</dbReference>
<dbReference type="GO" id="GO:0005886">
    <property type="term" value="C:plasma membrane"/>
    <property type="evidence" value="ECO:0007669"/>
    <property type="project" value="TreeGrafter"/>
</dbReference>
<dbReference type="Gene3D" id="3.50.50.60">
    <property type="entry name" value="FAD/NAD(P)-binding domain"/>
    <property type="match status" value="2"/>
</dbReference>
<dbReference type="InterPro" id="IPR006076">
    <property type="entry name" value="FAD-dep_OxRdtase"/>
</dbReference>
<protein>
    <submittedName>
        <fullName evidence="4">FAD-binding oxidoreductase</fullName>
    </submittedName>
</protein>
<reference evidence="4 5" key="2">
    <citation type="submission" date="2019-01" db="EMBL/GenBank/DDBJ databases">
        <authorList>
            <person name="Li Y."/>
        </authorList>
    </citation>
    <scope>NUCLEOTIDE SEQUENCE [LARGE SCALE GENOMIC DNA]</scope>
    <source>
        <strain evidence="4 5">2D-5</strain>
    </source>
</reference>
<sequence length="447" mass="48410">MSFVISLADRVVYPGPPPAQADAVVIGGGVAGIMTAYFLAKAGQRVVLCEKGRVAGEQSSRNWGWIRQQGRDPAELPITMEAVRLWEGFAAQLGPELGFNRCGVTYLSDRPEAMAGYENWVRIAAEHGLESRVLTKSQIAGMIPNSANWACGLITPSDGRAEPWVAVKMLAHLAVGAGVEIIENCAVRALDLEGGRLTGVVTEMGRIKTPQVLLAGGAWSSLFARAQGVDLPQLSVRASVAQTAPLPENVLGPSGVDDDFAWRRRLDGGYTLAPGAEHDLFIGPDAFRHFRFYIPQMRRDLSKTALRPRAPEPGYPDGWTTPRHWDADQPGPFEAMRILDPQPNMKYLESVRQAFARAFPQIGLPKLQRSWAGMIDVMPDTVPVLDETAIGGFFVATGLSGHGFGIGPGIGRVMADLMLGRAPGHDLTRFRLSRFTDGSKMELGPTF</sequence>
<evidence type="ECO:0000259" key="3">
    <source>
        <dbReference type="Pfam" id="PF01266"/>
    </source>
</evidence>
<evidence type="ECO:0000313" key="5">
    <source>
        <dbReference type="Proteomes" id="UP000285710"/>
    </source>
</evidence>
<dbReference type="GO" id="GO:0055130">
    <property type="term" value="P:D-alanine catabolic process"/>
    <property type="evidence" value="ECO:0007669"/>
    <property type="project" value="TreeGrafter"/>
</dbReference>
<evidence type="ECO:0000256" key="1">
    <source>
        <dbReference type="ARBA" id="ARBA00009410"/>
    </source>
</evidence>
<dbReference type="GO" id="GO:0008718">
    <property type="term" value="F:D-amino-acid dehydrogenase activity"/>
    <property type="evidence" value="ECO:0007669"/>
    <property type="project" value="TreeGrafter"/>
</dbReference>
<name>A0A443IUM9_9RHOB</name>
<dbReference type="SUPFAM" id="SSF51905">
    <property type="entry name" value="FAD/NAD(P)-binding domain"/>
    <property type="match status" value="1"/>
</dbReference>
<proteinExistence type="inferred from homology"/>
<evidence type="ECO:0000313" key="4">
    <source>
        <dbReference type="EMBL" id="RWR11795.1"/>
    </source>
</evidence>
<feature type="domain" description="FAD dependent oxidoreductase" evidence="3">
    <location>
        <begin position="22"/>
        <end position="417"/>
    </location>
</feature>
<dbReference type="GO" id="GO:0005737">
    <property type="term" value="C:cytoplasm"/>
    <property type="evidence" value="ECO:0007669"/>
    <property type="project" value="TreeGrafter"/>
</dbReference>
<keyword evidence="2" id="KW-0560">Oxidoreductase</keyword>